<dbReference type="GO" id="GO:0008270">
    <property type="term" value="F:zinc ion binding"/>
    <property type="evidence" value="ECO:0007669"/>
    <property type="project" value="InterPro"/>
</dbReference>
<sequence length="328" mass="35692">MQSIPLQPLVFEPILRRLIWGGRRLGTLMGKPIGDGDDYAESWEIADYHDSVSVVRDGPLAGTTLRDLVRARPAQLFGRSRAAQDQFPLLIKLIDAREPLSVQVHPDDALARTLAGDNGKTEAWVVIDAEPGSLIYAGLKAGVDRDQLERAVRSGDVEPLLHRFEPKAGDCVMVEAGTVHAIGAGVLLAEVQQTSDATFRVFDWNRIGADGKPRELHIDQALQSINFGRGPVDPLVTRPLVLEDGNVSEALARCPYFQLERWTLDAPQEIGRDDRFTVVMVLAGEVRVSRGDGELSLARGATLLLPASISPHVLSPIGQAVVLTCQQP</sequence>
<dbReference type="GO" id="GO:0004476">
    <property type="term" value="F:mannose-6-phosphate isomerase activity"/>
    <property type="evidence" value="ECO:0007669"/>
    <property type="project" value="InterPro"/>
</dbReference>
<feature type="domain" description="Phosphomannose isomerase type I catalytic" evidence="7">
    <location>
        <begin position="16"/>
        <end position="115"/>
    </location>
</feature>
<organism evidence="9 10">
    <name type="scientific">Paludisphaera borealis</name>
    <dbReference type="NCBI Taxonomy" id="1387353"/>
    <lineage>
        <taxon>Bacteria</taxon>
        <taxon>Pseudomonadati</taxon>
        <taxon>Planctomycetota</taxon>
        <taxon>Planctomycetia</taxon>
        <taxon>Isosphaerales</taxon>
        <taxon>Isosphaeraceae</taxon>
        <taxon>Paludisphaera</taxon>
    </lineage>
</organism>
<dbReference type="KEGG" id="pbor:BSF38_00875"/>
<evidence type="ECO:0000256" key="6">
    <source>
        <dbReference type="PIRSR" id="PIRSR036894-2"/>
    </source>
</evidence>
<evidence type="ECO:0000256" key="1">
    <source>
        <dbReference type="ARBA" id="ARBA00022723"/>
    </source>
</evidence>
<reference evidence="10" key="1">
    <citation type="submission" date="2016-12" db="EMBL/GenBank/DDBJ databases">
        <title>Comparative genomics of four Isosphaeraceae planctomycetes: a common pool of plasmids and glycoside hydrolase genes.</title>
        <authorList>
            <person name="Ivanova A."/>
        </authorList>
    </citation>
    <scope>NUCLEOTIDE SEQUENCE [LARGE SCALE GENOMIC DNA]</scope>
    <source>
        <strain evidence="10">PX4</strain>
    </source>
</reference>
<evidence type="ECO:0000313" key="10">
    <source>
        <dbReference type="Proteomes" id="UP000186309"/>
    </source>
</evidence>
<evidence type="ECO:0000259" key="7">
    <source>
        <dbReference type="Pfam" id="PF20511"/>
    </source>
</evidence>
<evidence type="ECO:0000256" key="4">
    <source>
        <dbReference type="ARBA" id="ARBA00030762"/>
    </source>
</evidence>
<dbReference type="InterPro" id="IPR051804">
    <property type="entry name" value="Carb_Metab_Reg_Kinase/Isom"/>
</dbReference>
<comment type="cofactor">
    <cofactor evidence="5">
        <name>Zn(2+)</name>
        <dbReference type="ChEBI" id="CHEBI:29105"/>
    </cofactor>
    <text evidence="5">Binds 1 zinc ion per subunit.</text>
</comment>
<keyword evidence="10" id="KW-1185">Reference proteome</keyword>
<feature type="binding site" evidence="5">
    <location>
        <position position="180"/>
    </location>
    <ligand>
        <name>Zn(2+)</name>
        <dbReference type="ChEBI" id="CHEBI:29105"/>
    </ligand>
</feature>
<dbReference type="RefSeq" id="WP_076343628.1">
    <property type="nucleotide sequence ID" value="NZ_CP019082.1"/>
</dbReference>
<dbReference type="GO" id="GO:0005975">
    <property type="term" value="P:carbohydrate metabolic process"/>
    <property type="evidence" value="ECO:0007669"/>
    <property type="project" value="InterPro"/>
</dbReference>
<dbReference type="InterPro" id="IPR014710">
    <property type="entry name" value="RmlC-like_jellyroll"/>
</dbReference>
<feature type="active site" evidence="6">
    <location>
        <position position="200"/>
    </location>
</feature>
<evidence type="ECO:0000256" key="3">
    <source>
        <dbReference type="ARBA" id="ARBA00029741"/>
    </source>
</evidence>
<dbReference type="STRING" id="1387353.BSF38_00875"/>
<evidence type="ECO:0000256" key="5">
    <source>
        <dbReference type="PIRSR" id="PIRSR036894-1"/>
    </source>
</evidence>
<keyword evidence="9" id="KW-0413">Isomerase</keyword>
<dbReference type="CDD" id="cd07010">
    <property type="entry name" value="cupin_PMI_type_I_N_bac"/>
    <property type="match status" value="1"/>
</dbReference>
<dbReference type="OrthoDB" id="9808275at2"/>
<keyword evidence="2 5" id="KW-0862">Zinc</keyword>
<evidence type="ECO:0000313" key="9">
    <source>
        <dbReference type="EMBL" id="APW59452.1"/>
    </source>
</evidence>
<evidence type="ECO:0000256" key="2">
    <source>
        <dbReference type="ARBA" id="ARBA00022833"/>
    </source>
</evidence>
<feature type="binding site" evidence="5">
    <location>
        <position position="122"/>
    </location>
    <ligand>
        <name>Zn(2+)</name>
        <dbReference type="ChEBI" id="CHEBI:29105"/>
    </ligand>
</feature>
<evidence type="ECO:0000259" key="8">
    <source>
        <dbReference type="Pfam" id="PF21621"/>
    </source>
</evidence>
<dbReference type="SUPFAM" id="SSF51182">
    <property type="entry name" value="RmlC-like cupins"/>
    <property type="match status" value="1"/>
</dbReference>
<dbReference type="Proteomes" id="UP000186309">
    <property type="component" value="Chromosome"/>
</dbReference>
<dbReference type="InterPro" id="IPR014628">
    <property type="entry name" value="Man6P_isomerase_Firm_short"/>
</dbReference>
<proteinExistence type="predicted"/>
<dbReference type="InterPro" id="IPR011051">
    <property type="entry name" value="RmlC_Cupin_sf"/>
</dbReference>
<dbReference type="EMBL" id="CP019082">
    <property type="protein sequence ID" value="APW59452.1"/>
    <property type="molecule type" value="Genomic_DNA"/>
</dbReference>
<protein>
    <recommendedName>
        <fullName evidence="3">Phosphohexomutase</fullName>
    </recommendedName>
    <alternativeName>
        <fullName evidence="4">Phosphomannose isomerase</fullName>
    </alternativeName>
</protein>
<dbReference type="InterPro" id="IPR049071">
    <property type="entry name" value="MPI_cupin_dom"/>
</dbReference>
<dbReference type="AlphaFoldDB" id="A0A1U7CKJ1"/>
<feature type="binding site" evidence="5">
    <location>
        <position position="105"/>
    </location>
    <ligand>
        <name>Zn(2+)</name>
        <dbReference type="ChEBI" id="CHEBI:29105"/>
    </ligand>
</feature>
<gene>
    <name evidence="9" type="primary">manA</name>
    <name evidence="9" type="ORF">BSF38_00875</name>
</gene>
<accession>A0A1U7CKJ1</accession>
<name>A0A1U7CKJ1_9BACT</name>
<dbReference type="Gene3D" id="2.60.120.10">
    <property type="entry name" value="Jelly Rolls"/>
    <property type="match status" value="2"/>
</dbReference>
<feature type="domain" description="Mannose-6-phosphate isomerase cupin" evidence="8">
    <location>
        <begin position="253"/>
        <end position="319"/>
    </location>
</feature>
<dbReference type="Pfam" id="PF21621">
    <property type="entry name" value="MPI_cupin_dom"/>
    <property type="match status" value="1"/>
</dbReference>
<dbReference type="PIRSF" id="PIRSF036894">
    <property type="entry name" value="PMI_Firm_short"/>
    <property type="match status" value="1"/>
</dbReference>
<dbReference type="InterPro" id="IPR046457">
    <property type="entry name" value="PMI_typeI_cat"/>
</dbReference>
<keyword evidence="1 5" id="KW-0479">Metal-binding</keyword>
<dbReference type="PANTHER" id="PTHR42742:SF3">
    <property type="entry name" value="FRUCTOKINASE"/>
    <property type="match status" value="1"/>
</dbReference>
<dbReference type="PANTHER" id="PTHR42742">
    <property type="entry name" value="TRANSCRIPTIONAL REPRESSOR MPRA"/>
    <property type="match status" value="1"/>
</dbReference>
<dbReference type="Pfam" id="PF20511">
    <property type="entry name" value="PMI_typeI_cat"/>
    <property type="match status" value="1"/>
</dbReference>